<evidence type="ECO:0000313" key="1">
    <source>
        <dbReference type="Proteomes" id="UP000887572"/>
    </source>
</evidence>
<evidence type="ECO:0000313" key="2">
    <source>
        <dbReference type="WBParaSite" id="Gr19_v10_g15430.t1"/>
    </source>
</evidence>
<dbReference type="Proteomes" id="UP000887572">
    <property type="component" value="Unplaced"/>
</dbReference>
<name>A0A914HCU3_GLORO</name>
<keyword evidence="1" id="KW-1185">Reference proteome</keyword>
<dbReference type="AlphaFoldDB" id="A0A914HCU3"/>
<reference evidence="2" key="1">
    <citation type="submission" date="2022-11" db="UniProtKB">
        <authorList>
            <consortium name="WormBaseParasite"/>
        </authorList>
    </citation>
    <scope>IDENTIFICATION</scope>
</reference>
<sequence>MFRHFDKCKWLLVRCPIGRDEDKWAKWENEAAEWEWCHQWNRIHVNFNDSDIGDGLLDATEGPSDPKKRKN</sequence>
<proteinExistence type="predicted"/>
<protein>
    <submittedName>
        <fullName evidence="2">Uncharacterized protein</fullName>
    </submittedName>
</protein>
<dbReference type="WBParaSite" id="Gr19_v10_g15430.t1">
    <property type="protein sequence ID" value="Gr19_v10_g15430.t1"/>
    <property type="gene ID" value="Gr19_v10_g15430"/>
</dbReference>
<accession>A0A914HCU3</accession>
<organism evidence="1 2">
    <name type="scientific">Globodera rostochiensis</name>
    <name type="common">Golden nematode worm</name>
    <name type="synonym">Heterodera rostochiensis</name>
    <dbReference type="NCBI Taxonomy" id="31243"/>
    <lineage>
        <taxon>Eukaryota</taxon>
        <taxon>Metazoa</taxon>
        <taxon>Ecdysozoa</taxon>
        <taxon>Nematoda</taxon>
        <taxon>Chromadorea</taxon>
        <taxon>Rhabditida</taxon>
        <taxon>Tylenchina</taxon>
        <taxon>Tylenchomorpha</taxon>
        <taxon>Tylenchoidea</taxon>
        <taxon>Heteroderidae</taxon>
        <taxon>Heteroderinae</taxon>
        <taxon>Globodera</taxon>
    </lineage>
</organism>